<comment type="caution">
    <text evidence="2">The sequence shown here is derived from an EMBL/GenBank/DDBJ whole genome shotgun (WGS) entry which is preliminary data.</text>
</comment>
<keyword evidence="1" id="KW-0472">Membrane</keyword>
<feature type="transmembrane region" description="Helical" evidence="1">
    <location>
        <begin position="44"/>
        <end position="61"/>
    </location>
</feature>
<proteinExistence type="predicted"/>
<evidence type="ECO:0000313" key="3">
    <source>
        <dbReference type="EMBL" id="MDW4824024.1"/>
    </source>
</evidence>
<feature type="transmembrane region" description="Helical" evidence="1">
    <location>
        <begin position="82"/>
        <end position="100"/>
    </location>
</feature>
<protein>
    <submittedName>
        <fullName evidence="2">Uncharacterized protein</fullName>
    </submittedName>
</protein>
<evidence type="ECO:0000313" key="5">
    <source>
        <dbReference type="Proteomes" id="UP001271263"/>
    </source>
</evidence>
<evidence type="ECO:0000256" key="1">
    <source>
        <dbReference type="SAM" id="Phobius"/>
    </source>
</evidence>
<evidence type="ECO:0000313" key="2">
    <source>
        <dbReference type="EMBL" id="MDR8522883.1"/>
    </source>
</evidence>
<sequence length="115" mass="13548">MYSKFMESFSRLKQPKLVNIIRICGMLCAVMILLNELQQVGSSSWYYACLYCFFLIPSLYFTSSVQHKFFLQMREIITPLKTYTSIMAVIYLGLYLHQLISYDRPIFPALPHWLA</sequence>
<keyword evidence="1" id="KW-1133">Transmembrane helix</keyword>
<keyword evidence="1" id="KW-0812">Transmembrane</keyword>
<name>A0AAW8NI71_9GAMM</name>
<dbReference type="RefSeq" id="WP_310654086.1">
    <property type="nucleotide sequence ID" value="NZ_JAPMLA010000003.1"/>
</dbReference>
<keyword evidence="5" id="KW-1185">Reference proteome</keyword>
<evidence type="ECO:0000313" key="4">
    <source>
        <dbReference type="Proteomes" id="UP001259340"/>
    </source>
</evidence>
<gene>
    <name evidence="2" type="ORF">OS133_04195</name>
    <name evidence="3" type="ORF">OS134_08155</name>
</gene>
<accession>A0AAW8NI71</accession>
<dbReference type="Proteomes" id="UP001259340">
    <property type="component" value="Unassembled WGS sequence"/>
</dbReference>
<dbReference type="EMBL" id="JAPMLE010000001">
    <property type="protein sequence ID" value="MDR8522883.1"/>
    <property type="molecule type" value="Genomic_DNA"/>
</dbReference>
<reference evidence="2" key="2">
    <citation type="submission" date="2022-11" db="EMBL/GenBank/DDBJ databases">
        <title>Prophages regulate Shewanella fidelis motility and biofilm formation: implications for gut colonization dynamics in Ciona robusta.</title>
        <authorList>
            <person name="Natarajan O."/>
            <person name="Gibboney S.L."/>
            <person name="Young M.N."/>
            <person name="Lim S.J."/>
            <person name="Pluta N."/>
            <person name="Atkinson C.G.F."/>
            <person name="Leigh B.A."/>
            <person name="Liberti A."/>
            <person name="Kees E."/>
            <person name="Breitbart M."/>
            <person name="Gralnick J."/>
            <person name="Dishaw L.J."/>
        </authorList>
    </citation>
    <scope>NUCLEOTIDE SEQUENCE</scope>
    <source>
        <strain evidence="2">3313</strain>
    </source>
</reference>
<dbReference type="Proteomes" id="UP001271263">
    <property type="component" value="Unassembled WGS sequence"/>
</dbReference>
<reference evidence="3 5" key="1">
    <citation type="journal article" date="2022" name="bioRxiv">
        <title>Prophages regulate Shewanella fidelis 3313 motility and biofilm formation: implications for gut colonization dynamics in Ciona robusta.</title>
        <authorList>
            <person name="Natarajan O."/>
            <person name="Gibboney S.L."/>
            <person name="Young M.N."/>
            <person name="Lim S.J."/>
            <person name="Pluta N."/>
            <person name="Atkinson C.G."/>
            <person name="Leigh B.A."/>
            <person name="Liberti A."/>
            <person name="Kees E.D."/>
            <person name="Breitbart M."/>
            <person name="Gralnick J.A."/>
            <person name="Dishaw L.J."/>
        </authorList>
    </citation>
    <scope>NUCLEOTIDE SEQUENCE [LARGE SCALE GENOMIC DNA]</scope>
    <source>
        <strain evidence="3 5">JG4066</strain>
    </source>
</reference>
<dbReference type="EMBL" id="JAPMLD010000003">
    <property type="protein sequence ID" value="MDW4824024.1"/>
    <property type="molecule type" value="Genomic_DNA"/>
</dbReference>
<dbReference type="AlphaFoldDB" id="A0AAW8NI71"/>
<feature type="transmembrane region" description="Helical" evidence="1">
    <location>
        <begin position="20"/>
        <end position="38"/>
    </location>
</feature>
<organism evidence="2 4">
    <name type="scientific">Shewanella fidelis</name>
    <dbReference type="NCBI Taxonomy" id="173509"/>
    <lineage>
        <taxon>Bacteria</taxon>
        <taxon>Pseudomonadati</taxon>
        <taxon>Pseudomonadota</taxon>
        <taxon>Gammaproteobacteria</taxon>
        <taxon>Alteromonadales</taxon>
        <taxon>Shewanellaceae</taxon>
        <taxon>Shewanella</taxon>
    </lineage>
</organism>